<sequence>MPGLSFTSISKISSVEAVLAALFARRIWDGNVQIATDSCHWCIEGEVRAAMPGRPSPPSPRFGSVRPCWLPCLRVAGETNTAGKRTEGSVTLLSLKLVLR</sequence>
<reference evidence="1" key="1">
    <citation type="journal article" date="2020" name="Stud. Mycol.">
        <title>101 Dothideomycetes genomes: a test case for predicting lifestyles and emergence of pathogens.</title>
        <authorList>
            <person name="Haridas S."/>
            <person name="Albert R."/>
            <person name="Binder M."/>
            <person name="Bloem J."/>
            <person name="Labutti K."/>
            <person name="Salamov A."/>
            <person name="Andreopoulos B."/>
            <person name="Baker S."/>
            <person name="Barry K."/>
            <person name="Bills G."/>
            <person name="Bluhm B."/>
            <person name="Cannon C."/>
            <person name="Castanera R."/>
            <person name="Culley D."/>
            <person name="Daum C."/>
            <person name="Ezra D."/>
            <person name="Gonzalez J."/>
            <person name="Henrissat B."/>
            <person name="Kuo A."/>
            <person name="Liang C."/>
            <person name="Lipzen A."/>
            <person name="Lutzoni F."/>
            <person name="Magnuson J."/>
            <person name="Mondo S."/>
            <person name="Nolan M."/>
            <person name="Ohm R."/>
            <person name="Pangilinan J."/>
            <person name="Park H.-J."/>
            <person name="Ramirez L."/>
            <person name="Alfaro M."/>
            <person name="Sun H."/>
            <person name="Tritt A."/>
            <person name="Yoshinaga Y."/>
            <person name="Zwiers L.-H."/>
            <person name="Turgeon B."/>
            <person name="Goodwin S."/>
            <person name="Spatafora J."/>
            <person name="Crous P."/>
            <person name="Grigoriev I."/>
        </authorList>
    </citation>
    <scope>NUCLEOTIDE SEQUENCE</scope>
    <source>
        <strain evidence="1">CBS 161.51</strain>
    </source>
</reference>
<evidence type="ECO:0000313" key="2">
    <source>
        <dbReference type="Proteomes" id="UP000800038"/>
    </source>
</evidence>
<proteinExistence type="predicted"/>
<name>A0A6A5SET3_9PLEO</name>
<evidence type="ECO:0000313" key="1">
    <source>
        <dbReference type="EMBL" id="KAF1938240.1"/>
    </source>
</evidence>
<organism evidence="1 2">
    <name type="scientific">Clathrospora elynae</name>
    <dbReference type="NCBI Taxonomy" id="706981"/>
    <lineage>
        <taxon>Eukaryota</taxon>
        <taxon>Fungi</taxon>
        <taxon>Dikarya</taxon>
        <taxon>Ascomycota</taxon>
        <taxon>Pezizomycotina</taxon>
        <taxon>Dothideomycetes</taxon>
        <taxon>Pleosporomycetidae</taxon>
        <taxon>Pleosporales</taxon>
        <taxon>Diademaceae</taxon>
        <taxon>Clathrospora</taxon>
    </lineage>
</organism>
<protein>
    <submittedName>
        <fullName evidence="1">Uncharacterized protein</fullName>
    </submittedName>
</protein>
<dbReference type="AlphaFoldDB" id="A0A6A5SET3"/>
<accession>A0A6A5SET3</accession>
<keyword evidence="2" id="KW-1185">Reference proteome</keyword>
<gene>
    <name evidence="1" type="ORF">EJ02DRAFT_29033</name>
</gene>
<dbReference type="Proteomes" id="UP000800038">
    <property type="component" value="Unassembled WGS sequence"/>
</dbReference>
<dbReference type="EMBL" id="ML976110">
    <property type="protein sequence ID" value="KAF1938240.1"/>
    <property type="molecule type" value="Genomic_DNA"/>
</dbReference>